<evidence type="ECO:0000313" key="2">
    <source>
        <dbReference type="EMBL" id="EKK01480.1"/>
    </source>
</evidence>
<accession>K5CD15</accession>
<proteinExistence type="predicted"/>
<evidence type="ECO:0000256" key="1">
    <source>
        <dbReference type="SAM" id="MobiDB-lite"/>
    </source>
</evidence>
<protein>
    <submittedName>
        <fullName evidence="2">Uncharacterized protein</fullName>
    </submittedName>
</protein>
<feature type="region of interest" description="Disordered" evidence="1">
    <location>
        <begin position="1"/>
        <end position="40"/>
    </location>
</feature>
<reference evidence="2 3" key="1">
    <citation type="journal article" date="2013" name="Mar. Genomics">
        <title>Expression of sulfatases in Rhodopirellula baltica and the diversity of sulfatases in the genus Rhodopirellula.</title>
        <authorList>
            <person name="Wegner C.E."/>
            <person name="Richter-Heitmann T."/>
            <person name="Klindworth A."/>
            <person name="Klockow C."/>
            <person name="Richter M."/>
            <person name="Achstetter T."/>
            <person name="Glockner F.O."/>
            <person name="Harder J."/>
        </authorList>
    </citation>
    <scope>NUCLEOTIDE SEQUENCE [LARGE SCALE GENOMIC DNA]</scope>
    <source>
        <strain evidence="2 3">SH28</strain>
    </source>
</reference>
<evidence type="ECO:0000313" key="3">
    <source>
        <dbReference type="Proteomes" id="UP000007993"/>
    </source>
</evidence>
<dbReference type="PATRIC" id="fig|993517.3.peg.3501"/>
<gene>
    <name evidence="2" type="ORF">RBSH_03226</name>
</gene>
<feature type="compositionally biased region" description="Basic and acidic residues" evidence="1">
    <location>
        <begin position="8"/>
        <end position="21"/>
    </location>
</feature>
<comment type="caution">
    <text evidence="2">The sequence shown here is derived from an EMBL/GenBank/DDBJ whole genome shotgun (WGS) entry which is preliminary data.</text>
</comment>
<dbReference type="EMBL" id="AMCW01000095">
    <property type="protein sequence ID" value="EKK01480.1"/>
    <property type="molecule type" value="Genomic_DNA"/>
</dbReference>
<organism evidence="2 3">
    <name type="scientific">Rhodopirellula baltica SH28</name>
    <dbReference type="NCBI Taxonomy" id="993517"/>
    <lineage>
        <taxon>Bacteria</taxon>
        <taxon>Pseudomonadati</taxon>
        <taxon>Planctomycetota</taxon>
        <taxon>Planctomycetia</taxon>
        <taxon>Pirellulales</taxon>
        <taxon>Pirellulaceae</taxon>
        <taxon>Rhodopirellula</taxon>
    </lineage>
</organism>
<sequence>MNTVSAGELRRNLHQTGRETDWTLPNRNNLNGRGENEMLS</sequence>
<dbReference type="Proteomes" id="UP000007993">
    <property type="component" value="Unassembled WGS sequence"/>
</dbReference>
<dbReference type="AlphaFoldDB" id="K5CD15"/>
<feature type="compositionally biased region" description="Low complexity" evidence="1">
    <location>
        <begin position="24"/>
        <end position="33"/>
    </location>
</feature>
<name>K5CD15_RHOBT</name>